<evidence type="ECO:0000313" key="1">
    <source>
        <dbReference type="EMBL" id="CAI9722304.1"/>
    </source>
</evidence>
<proteinExistence type="predicted"/>
<gene>
    <name evidence="1" type="ORF">OCTVUL_1B003106</name>
</gene>
<dbReference type="EMBL" id="OX597818">
    <property type="protein sequence ID" value="CAI9722304.1"/>
    <property type="molecule type" value="Genomic_DNA"/>
</dbReference>
<evidence type="ECO:0000313" key="2">
    <source>
        <dbReference type="Proteomes" id="UP001162480"/>
    </source>
</evidence>
<dbReference type="Proteomes" id="UP001162480">
    <property type="component" value="Chromosome 5"/>
</dbReference>
<organism evidence="1 2">
    <name type="scientific">Octopus vulgaris</name>
    <name type="common">Common octopus</name>
    <dbReference type="NCBI Taxonomy" id="6645"/>
    <lineage>
        <taxon>Eukaryota</taxon>
        <taxon>Metazoa</taxon>
        <taxon>Spiralia</taxon>
        <taxon>Lophotrochozoa</taxon>
        <taxon>Mollusca</taxon>
        <taxon>Cephalopoda</taxon>
        <taxon>Coleoidea</taxon>
        <taxon>Octopodiformes</taxon>
        <taxon>Octopoda</taxon>
        <taxon>Incirrata</taxon>
        <taxon>Octopodidae</taxon>
        <taxon>Octopus</taxon>
    </lineage>
</organism>
<keyword evidence="2" id="KW-1185">Reference proteome</keyword>
<dbReference type="AlphaFoldDB" id="A0AA36AUG0"/>
<protein>
    <submittedName>
        <fullName evidence="1">Uncharacterized protein</fullName>
    </submittedName>
</protein>
<name>A0AA36AUG0_OCTVU</name>
<sequence>MNSFRRSDKWIFNSMKRNKLTARKITHVGQTDNKTLGEKAQIASDYLDSIPALTADKDADQIYNMNETPVYVDMLSSTTIYFVGNKNVDACHCGATKAHFTAVLCVNAAGKVLNTMIILKGLKNVPKIKVPKNIYLTVFNRGSITYEHKLLWADKVFGQRTVQLFHAQNSALFMDECPVQKVQT</sequence>
<accession>A0AA36AUG0</accession>
<reference evidence="1" key="1">
    <citation type="submission" date="2023-08" db="EMBL/GenBank/DDBJ databases">
        <authorList>
            <person name="Alioto T."/>
            <person name="Alioto T."/>
            <person name="Gomez Garrido J."/>
        </authorList>
    </citation>
    <scope>NUCLEOTIDE SEQUENCE</scope>
</reference>